<keyword evidence="4" id="KW-1185">Reference proteome</keyword>
<accession>A0AAV7FDB0</accession>
<protein>
    <recommendedName>
        <fullName evidence="2">FAR1 domain-containing protein</fullName>
    </recommendedName>
</protein>
<dbReference type="AlphaFoldDB" id="A0AAV7FDB0"/>
<proteinExistence type="predicted"/>
<dbReference type="Pfam" id="PF03101">
    <property type="entry name" value="FAR1"/>
    <property type="match status" value="1"/>
</dbReference>
<name>A0AAV7FDB0_ARIFI</name>
<dbReference type="EMBL" id="JAINDJ010000002">
    <property type="protein sequence ID" value="KAG9458051.1"/>
    <property type="molecule type" value="Genomic_DNA"/>
</dbReference>
<dbReference type="Proteomes" id="UP000825729">
    <property type="component" value="Unassembled WGS sequence"/>
</dbReference>
<comment type="caution">
    <text evidence="3">The sequence shown here is derived from an EMBL/GenBank/DDBJ whole genome shotgun (WGS) entry which is preliminary data.</text>
</comment>
<evidence type="ECO:0000259" key="2">
    <source>
        <dbReference type="Pfam" id="PF03101"/>
    </source>
</evidence>
<dbReference type="InterPro" id="IPR004330">
    <property type="entry name" value="FAR1_DNA_bnd_dom"/>
</dbReference>
<feature type="compositionally biased region" description="Acidic residues" evidence="1">
    <location>
        <begin position="17"/>
        <end position="32"/>
    </location>
</feature>
<evidence type="ECO:0000313" key="3">
    <source>
        <dbReference type="EMBL" id="KAG9458051.1"/>
    </source>
</evidence>
<evidence type="ECO:0000313" key="4">
    <source>
        <dbReference type="Proteomes" id="UP000825729"/>
    </source>
</evidence>
<feature type="domain" description="FAR1" evidence="2">
    <location>
        <begin position="49"/>
        <end position="134"/>
    </location>
</feature>
<reference evidence="3 4" key="1">
    <citation type="submission" date="2021-07" db="EMBL/GenBank/DDBJ databases">
        <title>The Aristolochia fimbriata genome: insights into angiosperm evolution, floral development and chemical biosynthesis.</title>
        <authorList>
            <person name="Jiao Y."/>
        </authorList>
    </citation>
    <scope>NUCLEOTIDE SEQUENCE [LARGE SCALE GENOMIC DNA]</scope>
    <source>
        <strain evidence="3">IBCAS-2021</strain>
        <tissue evidence="3">Leaf</tissue>
    </source>
</reference>
<feature type="region of interest" description="Disordered" evidence="1">
    <location>
        <begin position="1"/>
        <end position="36"/>
    </location>
</feature>
<evidence type="ECO:0000256" key="1">
    <source>
        <dbReference type="SAM" id="MobiDB-lite"/>
    </source>
</evidence>
<dbReference type="PANTHER" id="PTHR46328:SF34">
    <property type="entry name" value="PROTEIN FAR1-RELATED SEQUENCE 5-LIKE"/>
    <property type="match status" value="1"/>
</dbReference>
<organism evidence="3 4">
    <name type="scientific">Aristolochia fimbriata</name>
    <name type="common">White veined hardy Dutchman's pipe vine</name>
    <dbReference type="NCBI Taxonomy" id="158543"/>
    <lineage>
        <taxon>Eukaryota</taxon>
        <taxon>Viridiplantae</taxon>
        <taxon>Streptophyta</taxon>
        <taxon>Embryophyta</taxon>
        <taxon>Tracheophyta</taxon>
        <taxon>Spermatophyta</taxon>
        <taxon>Magnoliopsida</taxon>
        <taxon>Magnoliidae</taxon>
        <taxon>Piperales</taxon>
        <taxon>Aristolochiaceae</taxon>
        <taxon>Aristolochia</taxon>
    </lineage>
</organism>
<sequence>MILFSSANDNVDPPEVATDEIDPQNSEQDIENQEPRVGQEFQSLDEAYEFYNKYARMRGFSVRKVTLVRKLDKLVFQSFVCSKEGTKKYDKRRENVKTPRAETREGYKAFLKVNLKPNGRYKVTQFNGKHSHPVISPKKSHFLKSLRKVTEVAAAQTELASLAGIAPKQAYELQSRQARGRENLGFFTWTIRTT</sequence>
<gene>
    <name evidence="3" type="ORF">H6P81_002559</name>
</gene>
<dbReference type="PANTHER" id="PTHR46328">
    <property type="entry name" value="FAR-RED IMPAIRED RESPONSIVE (FAR1) FAMILY PROTEIN-RELATED"/>
    <property type="match status" value="1"/>
</dbReference>